<sequence length="99" mass="10542">MIGGEQEGQMRYELAMMSKLQPSGIEGKIGGAVSWDRYSPAQRSSMPGSESIDSNGGGSVLTGPSSEPATLSKEHKMAMLENFDMEGEMLRIGLPACTE</sequence>
<evidence type="ECO:0000313" key="2">
    <source>
        <dbReference type="Proteomes" id="UP001145114"/>
    </source>
</evidence>
<name>A0ACC1HM20_9FUNG</name>
<accession>A0ACC1HM20</accession>
<dbReference type="EMBL" id="JAMZIH010003598">
    <property type="protein sequence ID" value="KAJ1676726.1"/>
    <property type="molecule type" value="Genomic_DNA"/>
</dbReference>
<comment type="caution">
    <text evidence="1">The sequence shown here is derived from an EMBL/GenBank/DDBJ whole genome shotgun (WGS) entry which is preliminary data.</text>
</comment>
<evidence type="ECO:0000313" key="1">
    <source>
        <dbReference type="EMBL" id="KAJ1676726.1"/>
    </source>
</evidence>
<protein>
    <submittedName>
        <fullName evidence="1">Uncharacterized protein</fullName>
    </submittedName>
</protein>
<dbReference type="Proteomes" id="UP001145114">
    <property type="component" value="Unassembled WGS sequence"/>
</dbReference>
<gene>
    <name evidence="1" type="ORF">EV182_007614</name>
</gene>
<proteinExistence type="predicted"/>
<reference evidence="1" key="1">
    <citation type="submission" date="2022-06" db="EMBL/GenBank/DDBJ databases">
        <title>Phylogenomic reconstructions and comparative analyses of Kickxellomycotina fungi.</title>
        <authorList>
            <person name="Reynolds N.K."/>
            <person name="Stajich J.E."/>
            <person name="Barry K."/>
            <person name="Grigoriev I.V."/>
            <person name="Crous P."/>
            <person name="Smith M.E."/>
        </authorList>
    </citation>
    <scope>NUCLEOTIDE SEQUENCE</scope>
    <source>
        <strain evidence="1">RSA 2271</strain>
    </source>
</reference>
<keyword evidence="2" id="KW-1185">Reference proteome</keyword>
<organism evidence="1 2">
    <name type="scientific">Spiromyces aspiralis</name>
    <dbReference type="NCBI Taxonomy" id="68401"/>
    <lineage>
        <taxon>Eukaryota</taxon>
        <taxon>Fungi</taxon>
        <taxon>Fungi incertae sedis</taxon>
        <taxon>Zoopagomycota</taxon>
        <taxon>Kickxellomycotina</taxon>
        <taxon>Kickxellomycetes</taxon>
        <taxon>Kickxellales</taxon>
        <taxon>Kickxellaceae</taxon>
        <taxon>Spiromyces</taxon>
    </lineage>
</organism>